<dbReference type="EMBL" id="BAAAPM010000003">
    <property type="protein sequence ID" value="GAA1715783.1"/>
    <property type="molecule type" value="Genomic_DNA"/>
</dbReference>
<organism evidence="3 4">
    <name type="scientific">Isoptericola hypogeus</name>
    <dbReference type="NCBI Taxonomy" id="300179"/>
    <lineage>
        <taxon>Bacteria</taxon>
        <taxon>Bacillati</taxon>
        <taxon>Actinomycetota</taxon>
        <taxon>Actinomycetes</taxon>
        <taxon>Micrococcales</taxon>
        <taxon>Promicromonosporaceae</taxon>
        <taxon>Isoptericola</taxon>
    </lineage>
</organism>
<keyword evidence="2" id="KW-0812">Transmembrane</keyword>
<dbReference type="RefSeq" id="WP_344246253.1">
    <property type="nucleotide sequence ID" value="NZ_BAAAPM010000003.1"/>
</dbReference>
<feature type="transmembrane region" description="Helical" evidence="2">
    <location>
        <begin position="264"/>
        <end position="283"/>
    </location>
</feature>
<evidence type="ECO:0000256" key="2">
    <source>
        <dbReference type="SAM" id="Phobius"/>
    </source>
</evidence>
<feature type="transmembrane region" description="Helical" evidence="2">
    <location>
        <begin position="213"/>
        <end position="231"/>
    </location>
</feature>
<evidence type="ECO:0000313" key="4">
    <source>
        <dbReference type="Proteomes" id="UP001501138"/>
    </source>
</evidence>
<evidence type="ECO:0000313" key="3">
    <source>
        <dbReference type="EMBL" id="GAA1715783.1"/>
    </source>
</evidence>
<accession>A0ABN2J1P8</accession>
<sequence length="437" mass="46054">MSWEPLAHADPIPGDPDVSREAAVHYGDVASAMGDAYRALGVIEDMEGFTSEAVEALRSKAEDVRGEVVKARSRYEAVAGALKVYATKHQEAKDAALELLGRARDAQDRLDSAERTASTAESSYEDAVQQSQGSADGPDPDAWRAKAAADGEVSDARAALNGILGELPGIVSQWRGDAGTAAGTISESVEADDLNDGWWEKWGSAVANFVSKWVGKIAMWAGIAALLLGWVPVLGQVLAVVALVATVVALVADIALVAHGEGDWVNVLLGVVAVATFGVGRVAGSLAKARGVRGLAQGVSRQSRLTQNISRFGSPQTRSVVRNAWSRATAGFRSAPVSWYKPTSWVRAGARSFSGLRGRAWIMNFMGHGEAARGLQALRNVNVVPQFAGRATGVTESLARLSSWNPGRAGSFGSVVAPFTSDVVGNGTLLYRDSRTW</sequence>
<evidence type="ECO:0000256" key="1">
    <source>
        <dbReference type="SAM" id="MobiDB-lite"/>
    </source>
</evidence>
<feature type="transmembrane region" description="Helical" evidence="2">
    <location>
        <begin position="238"/>
        <end position="258"/>
    </location>
</feature>
<evidence type="ECO:0008006" key="5">
    <source>
        <dbReference type="Google" id="ProtNLM"/>
    </source>
</evidence>
<keyword evidence="2" id="KW-1133">Transmembrane helix</keyword>
<gene>
    <name evidence="3" type="ORF">GCM10009809_09920</name>
</gene>
<feature type="region of interest" description="Disordered" evidence="1">
    <location>
        <begin position="108"/>
        <end position="148"/>
    </location>
</feature>
<name>A0ABN2J1P8_9MICO</name>
<proteinExistence type="predicted"/>
<reference evidence="3 4" key="1">
    <citation type="journal article" date="2019" name="Int. J. Syst. Evol. Microbiol.">
        <title>The Global Catalogue of Microorganisms (GCM) 10K type strain sequencing project: providing services to taxonomists for standard genome sequencing and annotation.</title>
        <authorList>
            <consortium name="The Broad Institute Genomics Platform"/>
            <consortium name="The Broad Institute Genome Sequencing Center for Infectious Disease"/>
            <person name="Wu L."/>
            <person name="Ma J."/>
        </authorList>
    </citation>
    <scope>NUCLEOTIDE SEQUENCE [LARGE SCALE GENOMIC DNA]</scope>
    <source>
        <strain evidence="3 4">JCM 15589</strain>
    </source>
</reference>
<keyword evidence="4" id="KW-1185">Reference proteome</keyword>
<comment type="caution">
    <text evidence="3">The sequence shown here is derived from an EMBL/GenBank/DDBJ whole genome shotgun (WGS) entry which is preliminary data.</text>
</comment>
<keyword evidence="2" id="KW-0472">Membrane</keyword>
<protein>
    <recommendedName>
        <fullName evidence="5">LigA protein</fullName>
    </recommendedName>
</protein>
<dbReference type="Proteomes" id="UP001501138">
    <property type="component" value="Unassembled WGS sequence"/>
</dbReference>